<sequence length="55" mass="6329">MDDEVYIRPFVTFDHDPIITILVTLRVSFRLFQLSFDLSQKCPINTALALAEFAP</sequence>
<protein>
    <submittedName>
        <fullName evidence="1">Uncharacterized protein</fullName>
    </submittedName>
</protein>
<evidence type="ECO:0000313" key="1">
    <source>
        <dbReference type="EMBL" id="DAE28885.1"/>
    </source>
</evidence>
<organism evidence="1">
    <name type="scientific">virus sp. ctmTa7</name>
    <dbReference type="NCBI Taxonomy" id="2828255"/>
    <lineage>
        <taxon>Viruses</taxon>
    </lineage>
</organism>
<reference evidence="1" key="1">
    <citation type="journal article" date="2021" name="Proc. Natl. Acad. Sci. U.S.A.">
        <title>A Catalog of Tens of Thousands of Viruses from Human Metagenomes Reveals Hidden Associations with Chronic Diseases.</title>
        <authorList>
            <person name="Tisza M.J."/>
            <person name="Buck C.B."/>
        </authorList>
    </citation>
    <scope>NUCLEOTIDE SEQUENCE</scope>
    <source>
        <strain evidence="1">CtmTa7</strain>
    </source>
</reference>
<accession>A0A8S5RCU4</accession>
<name>A0A8S5RCU4_9VIRU</name>
<proteinExistence type="predicted"/>
<dbReference type="EMBL" id="BK059091">
    <property type="protein sequence ID" value="DAE28885.1"/>
    <property type="molecule type" value="Genomic_DNA"/>
</dbReference>